<feature type="region of interest" description="Disordered" evidence="1">
    <location>
        <begin position="1"/>
        <end position="43"/>
    </location>
</feature>
<dbReference type="HOGENOM" id="CLU_3237597_0_0_10"/>
<dbReference type="EMBL" id="AEPD01000052">
    <property type="protein sequence ID" value="EFU29187.1"/>
    <property type="molecule type" value="Genomic_DNA"/>
</dbReference>
<sequence length="43" mass="5107">MRSRGSIAGKYRKHKARKRTNSLTFPGRRKGEERRKANGRFIF</sequence>
<evidence type="ECO:0000313" key="2">
    <source>
        <dbReference type="EMBL" id="EFU29187.1"/>
    </source>
</evidence>
<organism evidence="2 3">
    <name type="scientific">Segatella buccae ATCC 33574</name>
    <dbReference type="NCBI Taxonomy" id="873513"/>
    <lineage>
        <taxon>Bacteria</taxon>
        <taxon>Pseudomonadati</taxon>
        <taxon>Bacteroidota</taxon>
        <taxon>Bacteroidia</taxon>
        <taxon>Bacteroidales</taxon>
        <taxon>Prevotellaceae</taxon>
        <taxon>Segatella</taxon>
    </lineage>
</organism>
<gene>
    <name evidence="2" type="ORF">HMPREF6485_2818</name>
</gene>
<reference evidence="2 3" key="1">
    <citation type="submission" date="2010-10" db="EMBL/GenBank/DDBJ databases">
        <authorList>
            <person name="Muzny D."/>
            <person name="Qin X."/>
            <person name="Deng J."/>
            <person name="Jiang H."/>
            <person name="Liu Y."/>
            <person name="Qu J."/>
            <person name="Song X.-Z."/>
            <person name="Zhang L."/>
            <person name="Thornton R."/>
            <person name="Coyle M."/>
            <person name="Francisco L."/>
            <person name="Jackson L."/>
            <person name="Javaid M."/>
            <person name="Korchina V."/>
            <person name="Kovar C."/>
            <person name="Mata R."/>
            <person name="Mathew T."/>
            <person name="Ngo R."/>
            <person name="Nguyen L."/>
            <person name="Nguyen N."/>
            <person name="Okwuonu G."/>
            <person name="Ongeri F."/>
            <person name="Pham C."/>
            <person name="Simmons D."/>
            <person name="Wilczek-Boney K."/>
            <person name="Hale W."/>
            <person name="Jakkamsetti A."/>
            <person name="Pham P."/>
            <person name="Ruth R."/>
            <person name="San Lucas F."/>
            <person name="Warren J."/>
            <person name="Zhang J."/>
            <person name="Zhao Z."/>
            <person name="Zhou C."/>
            <person name="Zhu D."/>
            <person name="Lee S."/>
            <person name="Bess C."/>
            <person name="Blankenburg K."/>
            <person name="Forbes L."/>
            <person name="Fu Q."/>
            <person name="Gubbala S."/>
            <person name="Hirani K."/>
            <person name="Jayaseelan J.C."/>
            <person name="Lara F."/>
            <person name="Munidasa M."/>
            <person name="Palculict T."/>
            <person name="Patil S."/>
            <person name="Pu L.-L."/>
            <person name="Saada N."/>
            <person name="Tang L."/>
            <person name="Weissenberger G."/>
            <person name="Zhu Y."/>
            <person name="Hemphill L."/>
            <person name="Shang Y."/>
            <person name="Youmans B."/>
            <person name="Ayvaz T."/>
            <person name="Ross M."/>
            <person name="Santibanez J."/>
            <person name="Aqrawi P."/>
            <person name="Gross S."/>
            <person name="Joshi V."/>
            <person name="Fowler G."/>
            <person name="Nazareth L."/>
            <person name="Reid J."/>
            <person name="Worley K."/>
            <person name="Petrosino J."/>
            <person name="Highlander S."/>
            <person name="Gibbs R."/>
        </authorList>
    </citation>
    <scope>NUCLEOTIDE SEQUENCE [LARGE SCALE GENOMIC DNA]</scope>
    <source>
        <strain evidence="2 3">ATCC 33574</strain>
    </source>
</reference>
<dbReference type="STRING" id="873513.HMPREF6485_2818"/>
<evidence type="ECO:0000256" key="1">
    <source>
        <dbReference type="SAM" id="MobiDB-lite"/>
    </source>
</evidence>
<evidence type="ECO:0000313" key="3">
    <source>
        <dbReference type="Proteomes" id="UP000003112"/>
    </source>
</evidence>
<dbReference type="AlphaFoldDB" id="E6KB31"/>
<comment type="caution">
    <text evidence="2">The sequence shown here is derived from an EMBL/GenBank/DDBJ whole genome shotgun (WGS) entry which is preliminary data.</text>
</comment>
<proteinExistence type="predicted"/>
<protein>
    <submittedName>
        <fullName evidence="2">Uncharacterized protein</fullName>
    </submittedName>
</protein>
<name>E6KB31_9BACT</name>
<keyword evidence="3" id="KW-1185">Reference proteome</keyword>
<accession>E6KB31</accession>
<feature type="compositionally biased region" description="Basic residues" evidence="1">
    <location>
        <begin position="10"/>
        <end position="20"/>
    </location>
</feature>
<dbReference type="Proteomes" id="UP000003112">
    <property type="component" value="Unassembled WGS sequence"/>
</dbReference>